<dbReference type="Proteomes" id="UP000499080">
    <property type="component" value="Unassembled WGS sequence"/>
</dbReference>
<proteinExistence type="predicted"/>
<reference evidence="1 2" key="1">
    <citation type="journal article" date="2019" name="Sci. Rep.">
        <title>Orb-weaving spider Araneus ventricosus genome elucidates the spidroin gene catalogue.</title>
        <authorList>
            <person name="Kono N."/>
            <person name="Nakamura H."/>
            <person name="Ohtoshi R."/>
            <person name="Moran D.A.P."/>
            <person name="Shinohara A."/>
            <person name="Yoshida Y."/>
            <person name="Fujiwara M."/>
            <person name="Mori M."/>
            <person name="Tomita M."/>
            <person name="Arakawa K."/>
        </authorList>
    </citation>
    <scope>NUCLEOTIDE SEQUENCE [LARGE SCALE GENOMIC DNA]</scope>
</reference>
<sequence>MPVLGAEPSQEGRLWATSRVPVGGASIASDVRASSCREQQTTRWNAVRDVLTTLAFFSQGLKTTMGHHSQFNDELLQLYISLIVNIASSKCKLNPDNIVI</sequence>
<protein>
    <submittedName>
        <fullName evidence="1">Uncharacterized protein</fullName>
    </submittedName>
</protein>
<comment type="caution">
    <text evidence="1">The sequence shown here is derived from an EMBL/GenBank/DDBJ whole genome shotgun (WGS) entry which is preliminary data.</text>
</comment>
<dbReference type="EMBL" id="BGPR01005280">
    <property type="protein sequence ID" value="GBN08659.1"/>
    <property type="molecule type" value="Genomic_DNA"/>
</dbReference>
<dbReference type="AlphaFoldDB" id="A0A4Y2L2L3"/>
<evidence type="ECO:0000313" key="1">
    <source>
        <dbReference type="EMBL" id="GBN08659.1"/>
    </source>
</evidence>
<accession>A0A4Y2L2L3</accession>
<evidence type="ECO:0000313" key="2">
    <source>
        <dbReference type="Proteomes" id="UP000499080"/>
    </source>
</evidence>
<name>A0A4Y2L2L3_ARAVE</name>
<gene>
    <name evidence="1" type="ORF">AVEN_257548_1</name>
</gene>
<keyword evidence="2" id="KW-1185">Reference proteome</keyword>
<organism evidence="1 2">
    <name type="scientific">Araneus ventricosus</name>
    <name type="common">Orbweaver spider</name>
    <name type="synonym">Epeira ventricosa</name>
    <dbReference type="NCBI Taxonomy" id="182803"/>
    <lineage>
        <taxon>Eukaryota</taxon>
        <taxon>Metazoa</taxon>
        <taxon>Ecdysozoa</taxon>
        <taxon>Arthropoda</taxon>
        <taxon>Chelicerata</taxon>
        <taxon>Arachnida</taxon>
        <taxon>Araneae</taxon>
        <taxon>Araneomorphae</taxon>
        <taxon>Entelegynae</taxon>
        <taxon>Araneoidea</taxon>
        <taxon>Araneidae</taxon>
        <taxon>Araneus</taxon>
    </lineage>
</organism>